<dbReference type="OrthoDB" id="2647160at2"/>
<sequence length="97" mass="11405">MELGKFKKVVEEYSKFYVVIGDDEIIHNVLDKCSINDDELSALAKYLANEFERTSNEGDMELNEIIEQLQYGVNFIFEAKEKGFQVYFKSKYIEQIM</sequence>
<dbReference type="AlphaFoldDB" id="A0A3P3TA17"/>
<reference evidence="1 2" key="1">
    <citation type="submission" date="2018-11" db="EMBL/GenBank/DDBJ databases">
        <title>Genome sequencing of Paenibacillus sp. KCOM 3021 (= ChDC PVNT-B20).</title>
        <authorList>
            <person name="Kook J.-K."/>
            <person name="Park S.-N."/>
            <person name="Lim Y.K."/>
        </authorList>
    </citation>
    <scope>NUCLEOTIDE SEQUENCE [LARGE SCALE GENOMIC DNA]</scope>
    <source>
        <strain evidence="1 2">KCOM 3021</strain>
    </source>
</reference>
<organism evidence="1 2">
    <name type="scientific">Paenibacillus oralis</name>
    <dbReference type="NCBI Taxonomy" id="2490856"/>
    <lineage>
        <taxon>Bacteria</taxon>
        <taxon>Bacillati</taxon>
        <taxon>Bacillota</taxon>
        <taxon>Bacilli</taxon>
        <taxon>Bacillales</taxon>
        <taxon>Paenibacillaceae</taxon>
        <taxon>Paenibacillus</taxon>
    </lineage>
</organism>
<name>A0A3P3TA17_9BACL</name>
<evidence type="ECO:0000313" key="1">
    <source>
        <dbReference type="EMBL" id="RRJ54857.1"/>
    </source>
</evidence>
<proteinExistence type="predicted"/>
<gene>
    <name evidence="1" type="ORF">EHV15_35375</name>
</gene>
<dbReference type="EMBL" id="RRCN01000002">
    <property type="protein sequence ID" value="RRJ54857.1"/>
    <property type="molecule type" value="Genomic_DNA"/>
</dbReference>
<accession>A0A3P3TA17</accession>
<evidence type="ECO:0000313" key="2">
    <source>
        <dbReference type="Proteomes" id="UP000267017"/>
    </source>
</evidence>
<protein>
    <submittedName>
        <fullName evidence="1">Uncharacterized protein</fullName>
    </submittedName>
</protein>
<comment type="caution">
    <text evidence="1">The sequence shown here is derived from an EMBL/GenBank/DDBJ whole genome shotgun (WGS) entry which is preliminary data.</text>
</comment>
<dbReference type="RefSeq" id="WP_128635942.1">
    <property type="nucleotide sequence ID" value="NZ_RRCN01000002.1"/>
</dbReference>
<keyword evidence="2" id="KW-1185">Reference proteome</keyword>
<dbReference type="Proteomes" id="UP000267017">
    <property type="component" value="Unassembled WGS sequence"/>
</dbReference>